<dbReference type="InterPro" id="IPR002110">
    <property type="entry name" value="Ankyrin_rpt"/>
</dbReference>
<dbReference type="Pfam" id="PF00069">
    <property type="entry name" value="Pkinase"/>
    <property type="match status" value="1"/>
</dbReference>
<dbReference type="PROSITE" id="PS50297">
    <property type="entry name" value="ANK_REP_REGION"/>
    <property type="match status" value="1"/>
</dbReference>
<evidence type="ECO:0000256" key="4">
    <source>
        <dbReference type="SAM" id="MobiDB-lite"/>
    </source>
</evidence>
<dbReference type="OrthoDB" id="626167at2759"/>
<dbReference type="InterPro" id="IPR008271">
    <property type="entry name" value="Ser/Thr_kinase_AS"/>
</dbReference>
<keyword evidence="7" id="KW-1185">Reference proteome</keyword>
<protein>
    <recommendedName>
        <fullName evidence="5">Protein kinase domain-containing protein</fullName>
    </recommendedName>
</protein>
<organism evidence="6 7">
    <name type="scientific">Hyaloscypha hepaticicola</name>
    <dbReference type="NCBI Taxonomy" id="2082293"/>
    <lineage>
        <taxon>Eukaryota</taxon>
        <taxon>Fungi</taxon>
        <taxon>Dikarya</taxon>
        <taxon>Ascomycota</taxon>
        <taxon>Pezizomycotina</taxon>
        <taxon>Leotiomycetes</taxon>
        <taxon>Helotiales</taxon>
        <taxon>Hyaloscyphaceae</taxon>
        <taxon>Hyaloscypha</taxon>
    </lineage>
</organism>
<evidence type="ECO:0000256" key="1">
    <source>
        <dbReference type="ARBA" id="ARBA00022737"/>
    </source>
</evidence>
<dbReference type="PROSITE" id="PS00108">
    <property type="entry name" value="PROTEIN_KINASE_ST"/>
    <property type="match status" value="1"/>
</dbReference>
<feature type="region of interest" description="Disordered" evidence="4">
    <location>
        <begin position="1319"/>
        <end position="1338"/>
    </location>
</feature>
<dbReference type="Gene3D" id="3.30.200.20">
    <property type="entry name" value="Phosphorylase Kinase, domain 1"/>
    <property type="match status" value="1"/>
</dbReference>
<reference evidence="6 7" key="1">
    <citation type="submission" date="2016-05" db="EMBL/GenBank/DDBJ databases">
        <title>A degradative enzymes factory behind the ericoid mycorrhizal symbiosis.</title>
        <authorList>
            <consortium name="DOE Joint Genome Institute"/>
            <person name="Martino E."/>
            <person name="Morin E."/>
            <person name="Grelet G."/>
            <person name="Kuo A."/>
            <person name="Kohler A."/>
            <person name="Daghino S."/>
            <person name="Barry K."/>
            <person name="Choi C."/>
            <person name="Cichocki N."/>
            <person name="Clum A."/>
            <person name="Copeland A."/>
            <person name="Hainaut M."/>
            <person name="Haridas S."/>
            <person name="Labutti K."/>
            <person name="Lindquist E."/>
            <person name="Lipzen A."/>
            <person name="Khouja H.-R."/>
            <person name="Murat C."/>
            <person name="Ohm R."/>
            <person name="Olson A."/>
            <person name="Spatafora J."/>
            <person name="Veneault-Fourrey C."/>
            <person name="Henrissat B."/>
            <person name="Grigoriev I."/>
            <person name="Martin F."/>
            <person name="Perotto S."/>
        </authorList>
    </citation>
    <scope>NUCLEOTIDE SEQUENCE [LARGE SCALE GENOMIC DNA]</scope>
    <source>
        <strain evidence="6 7">UAMH 7357</strain>
    </source>
</reference>
<evidence type="ECO:0000256" key="3">
    <source>
        <dbReference type="PROSITE-ProRule" id="PRU00023"/>
    </source>
</evidence>
<dbReference type="SMART" id="SM00248">
    <property type="entry name" value="ANK"/>
    <property type="match status" value="8"/>
</dbReference>
<evidence type="ECO:0000259" key="5">
    <source>
        <dbReference type="PROSITE" id="PS50011"/>
    </source>
</evidence>
<feature type="repeat" description="ANK" evidence="3">
    <location>
        <begin position="1014"/>
        <end position="1046"/>
    </location>
</feature>
<dbReference type="Proteomes" id="UP000235672">
    <property type="component" value="Unassembled WGS sequence"/>
</dbReference>
<dbReference type="STRING" id="1745343.A0A2J6PGH2"/>
<dbReference type="PROSITE" id="PS50011">
    <property type="entry name" value="PROTEIN_KINASE_DOM"/>
    <property type="match status" value="1"/>
</dbReference>
<gene>
    <name evidence="6" type="ORF">NA56DRAFT_443330</name>
</gene>
<evidence type="ECO:0000256" key="2">
    <source>
        <dbReference type="ARBA" id="ARBA00023043"/>
    </source>
</evidence>
<dbReference type="PROSITE" id="PS50088">
    <property type="entry name" value="ANK_REPEAT"/>
    <property type="match status" value="1"/>
</dbReference>
<keyword evidence="2 3" id="KW-0040">ANK repeat</keyword>
<dbReference type="InterPro" id="IPR011009">
    <property type="entry name" value="Kinase-like_dom_sf"/>
</dbReference>
<dbReference type="SUPFAM" id="SSF56112">
    <property type="entry name" value="Protein kinase-like (PK-like)"/>
    <property type="match status" value="1"/>
</dbReference>
<dbReference type="SMART" id="SM00220">
    <property type="entry name" value="S_TKc"/>
    <property type="match status" value="1"/>
</dbReference>
<dbReference type="InterPro" id="IPR000719">
    <property type="entry name" value="Prot_kinase_dom"/>
</dbReference>
<evidence type="ECO:0000313" key="6">
    <source>
        <dbReference type="EMBL" id="PMD13137.1"/>
    </source>
</evidence>
<keyword evidence="1" id="KW-0677">Repeat</keyword>
<sequence>MTKLEDEIRGRLAGESRLSLSGSFDFGRWSQHSQAASEQPVEIPNTSTKLEEPSCVPQILMQSIFLGAYIADSDGLQLGPQIGVGSSMIVHEGFLEGQKVAVKKIKPQTTDGDGKQRSLKALGLDLRVLLSDFIKPHPNIVDLLAVSWIEETQPDGESQLFPLLIMELALPEARTLHDLIPIVDPLDFELKGFLISDILGGLNAIHLDHFIHGDLKPENVLIFRQSPGDRYTAKLADFGFSDDVEQLPFGVEGNPAGGTDYWNAPECFDPNADWKTCRRSSRDLYSFGLVVWYIVASRLPFGPDRGSDWAEAYETVTSMKIQDEAASKAAQFFCAGSGRLGLDLKAGWGGALDQYLDASNDAHLDNLNDANVFVGVVDELLWRQHASWLLDKRPARGYLPFAVTLLPRILVKDPAKRGRTHDWFQLLWIDPHRNNATQSTWREIPSSSWRTNWMGINARRAAPGYTATRVLGELPPTMVAALRRSIVSEMKNSKIPISEFLESALETLDLYSSGYPSTEAPSMAPLLLNVMKSWATRPTDDPKSISIRSKILASMHYGHGQDPPTVLTPKAECEVILDGLCLDLYGFEKYAGKHALKDSFRQLLDELLAGFSDAVQLRILRLWHSAYRLAEIAHSVHWSHNILYSRPPSDSRYDPEWNKIAQAIRRDDVRVFGQLLKKKALPEEINLETPEGTQNLMLLAVEQHLPNILAYLVEQEAIDLNKPLTICNNPMMPIQLACYQGNVDAAATLLTLGADPCSLFEFGFVKECVDSGKMESIGILLMIKARYAMEQPNPSLKYRDIQTFDFGKKEYHTELGPRTASPVLIAITKNSWSTFAELVSIGIDINAACFGRYNPLQVAVQFRRPLFVAALLDAGADPNVQPVGKTPLLDFIEGFNPYGLKANWLYGDETWIESEEQKAVDAERHDQIILELLLRHPKTKLNARDMIGKTPFAAAVEAGQIAWAEKIVQAGGNPMLPKFDGDSPLHTLALKGMVKEARWLLERWPDMVHCRNWSKRTPIHQAMEAGRDEMIELLLEAGHDIASQDSLGYTILHHTLVIGQIDTFHLMWSKIQKAWEDKLKHILTMQDIFGRTLVHLVAEVSVMRKDDFVPFIGFFENEILPLVNPTEHIDYRGLTPLHFAALSTAKVCQIFIDSSFHLDVKECHGCPPFYFANIAANKATMPLLSLPDYPASSIKGLSYDDKRCWRIVTILNDHINRVSLAHARRAELAMSELQQAECGNIAAVFSPVIQVHRMGLLMHEGMFLPFCYFDKAPLVEVEGSGCPLLACVFSPFQPGPPKKRNSFASGARKLSVRFFNRAKSGRGSGESSNGDDKDREQAAVDSELHQARADIIAGNIDKVLSGVAESLKAIVTATSEPVEYKKAQDGGRAERISALLSNPDGIKRRALITSGVWESGISGYDYDGTAFVRLHSLFRG</sequence>
<feature type="domain" description="Protein kinase" evidence="5">
    <location>
        <begin position="76"/>
        <end position="429"/>
    </location>
</feature>
<proteinExistence type="predicted"/>
<dbReference type="InterPro" id="IPR036770">
    <property type="entry name" value="Ankyrin_rpt-contain_sf"/>
</dbReference>
<dbReference type="GO" id="GO:0005524">
    <property type="term" value="F:ATP binding"/>
    <property type="evidence" value="ECO:0007669"/>
    <property type="project" value="InterPro"/>
</dbReference>
<dbReference type="PANTHER" id="PTHR24198">
    <property type="entry name" value="ANKYRIN REPEAT AND PROTEIN KINASE DOMAIN-CONTAINING PROTEIN"/>
    <property type="match status" value="1"/>
</dbReference>
<dbReference type="SUPFAM" id="SSF48403">
    <property type="entry name" value="Ankyrin repeat"/>
    <property type="match status" value="2"/>
</dbReference>
<dbReference type="Gene3D" id="1.25.40.20">
    <property type="entry name" value="Ankyrin repeat-containing domain"/>
    <property type="match status" value="2"/>
</dbReference>
<dbReference type="CDD" id="cd00180">
    <property type="entry name" value="PKc"/>
    <property type="match status" value="1"/>
</dbReference>
<dbReference type="EMBL" id="KZ613535">
    <property type="protein sequence ID" value="PMD13137.1"/>
    <property type="molecule type" value="Genomic_DNA"/>
</dbReference>
<dbReference type="PANTHER" id="PTHR24198:SF165">
    <property type="entry name" value="ANKYRIN REPEAT-CONTAINING PROTEIN-RELATED"/>
    <property type="match status" value="1"/>
</dbReference>
<dbReference type="GO" id="GO:0004672">
    <property type="term" value="F:protein kinase activity"/>
    <property type="evidence" value="ECO:0007669"/>
    <property type="project" value="InterPro"/>
</dbReference>
<dbReference type="Pfam" id="PF12796">
    <property type="entry name" value="Ank_2"/>
    <property type="match status" value="1"/>
</dbReference>
<name>A0A2J6PGH2_9HELO</name>
<dbReference type="Gene3D" id="1.10.510.10">
    <property type="entry name" value="Transferase(Phosphotransferase) domain 1"/>
    <property type="match status" value="1"/>
</dbReference>
<evidence type="ECO:0000313" key="7">
    <source>
        <dbReference type="Proteomes" id="UP000235672"/>
    </source>
</evidence>
<accession>A0A2J6PGH2</accession>